<dbReference type="EMBL" id="QZCE01000002">
    <property type="protein sequence ID" value="NEZ65556.1"/>
    <property type="molecule type" value="Genomic_DNA"/>
</dbReference>
<evidence type="ECO:0000256" key="1">
    <source>
        <dbReference type="SAM" id="Coils"/>
    </source>
</evidence>
<feature type="coiled-coil region" evidence="1">
    <location>
        <begin position="1014"/>
        <end position="1087"/>
    </location>
</feature>
<proteinExistence type="predicted"/>
<feature type="coiled-coil region" evidence="1">
    <location>
        <begin position="707"/>
        <end position="749"/>
    </location>
</feature>
<evidence type="ECO:0000313" key="3">
    <source>
        <dbReference type="Proteomes" id="UP000473574"/>
    </source>
</evidence>
<gene>
    <name evidence="2" type="ORF">D0962_22830</name>
</gene>
<name>A0A6M0SB76_9CYAN</name>
<dbReference type="Proteomes" id="UP000473574">
    <property type="component" value="Unassembled WGS sequence"/>
</dbReference>
<organism evidence="2 3">
    <name type="scientific">Adonisia turfae CCMR0082</name>
    <dbReference type="NCBI Taxonomy" id="2304604"/>
    <lineage>
        <taxon>Bacteria</taxon>
        <taxon>Bacillati</taxon>
        <taxon>Cyanobacteriota</taxon>
        <taxon>Adonisia</taxon>
        <taxon>Adonisia turfae</taxon>
    </lineage>
</organism>
<reference evidence="2 3" key="1">
    <citation type="journal article" date="2020" name="Microb. Ecol.">
        <title>Ecogenomics of the Marine Benthic Filamentous Cyanobacterium Adonisia.</title>
        <authorList>
            <person name="Walter J.M."/>
            <person name="Coutinho F.H."/>
            <person name="Leomil L."/>
            <person name="Hargreaves P.I."/>
            <person name="Campeao M.E."/>
            <person name="Vieira V.V."/>
            <person name="Silva B.S."/>
            <person name="Fistarol G.O."/>
            <person name="Salomon P.S."/>
            <person name="Sawabe T."/>
            <person name="Mino S."/>
            <person name="Hosokawa M."/>
            <person name="Miyashita H."/>
            <person name="Maruyama F."/>
            <person name="van Verk M.C."/>
            <person name="Dutilh B.E."/>
            <person name="Thompson C.C."/>
            <person name="Thompson F.L."/>
        </authorList>
    </citation>
    <scope>NUCLEOTIDE SEQUENCE [LARGE SCALE GENOMIC DNA]</scope>
    <source>
        <strain evidence="2 3">CCMR0082</strain>
    </source>
</reference>
<comment type="caution">
    <text evidence="2">The sequence shown here is derived from an EMBL/GenBank/DDBJ whole genome shotgun (WGS) entry which is preliminary data.</text>
</comment>
<evidence type="ECO:0000313" key="2">
    <source>
        <dbReference type="EMBL" id="NEZ65556.1"/>
    </source>
</evidence>
<feature type="coiled-coil region" evidence="1">
    <location>
        <begin position="776"/>
        <end position="972"/>
    </location>
</feature>
<dbReference type="RefSeq" id="WP_163666733.1">
    <property type="nucleotide sequence ID" value="NZ_QZCE01000002.1"/>
</dbReference>
<protein>
    <recommendedName>
        <fullName evidence="4">Tape measure domain-containing protein</fullName>
    </recommendedName>
</protein>
<accession>A0A6M0SB76</accession>
<keyword evidence="1" id="KW-0175">Coiled coil</keyword>
<sequence length="1297" mass="141002">MAIDPIKITIEGENKVLANFKAIEAESKKVFSRIKANISKELSGAGAGLGKSVTDGLKKTEKTVVTSAKKLSSEYTKVFQKILKGARGVKGAFPKPPDPGSFNGVTAGVGSLIKGLGTAGLAIEGIKSGFEIASAAGQAFYQPLIASNEQLNQQILGSAANLAATSRILKDGSLVTGPTEAIKLLQGPLRTALKQIQKDSIDLVGITSEKLTGVFSILNSQAGQLVGQSKELADPIKAAGKLTIDFSAALGTIGLPLEQAGQEIRSILQGTIDANSSLAKQLGITNEQVKLWREQGKLVDQLRERLQPFVEGNALAAKSIGGVTSNIKDVVEVLGRELGEPLLAPLVEGLEEFYKLIQITEDETQSYYDEIKDFFEPFIAGARQAGELIGQDLLKVVMNLGEAAQNWQPIFLAAFKGISLVAKGVSTVLVGITELMVQITQRTSQLIDAISSIPTPVNPFRALRKDAEEAIGVVGQQYEALADQVRTVQAEIEALEAKRAGGAKLSSEEVDREKALRVQAEGLLVTLREIKQNSSTNISPFGSQAIGDLKNLNNEIDQTEALLEALTGGDISVLARDIPEVGSAFRQLAKDANGALTQVRALSENGGDAAQLQAVAKGLVDATKQQVQLGAISREQAQQRLQELVENTRIERTVKVQAVQEIQALQEKASQEAVAAKKLEISETQALIDSGKKGEIEGLQAITKLKQDEINIQLNALREQLRTERQLKQQAIQEDLAALDQQIAEARDGGDDVNAAGLQAQRDGLAATLQLQSEKETQLIQKEQELQQNLKQVTEQGARDIAEAQIREIEKSVQKTLEATDAAATQRELAAQELFNQELAALSQQTLTAEEQAEKLTELERNRSDEQLTIQRDRIQAELAAEQQRIAQLEALSADSPAQAKKNESAIRDAKRKTAQLTLELARNEESQQRALTQRIQEEEDRRLRAAQRAIEERLQTQLNAITAQSQALEGQLSAYDAITRQLTLQVDLLNAQADSAREFNATTQDYFGIAARFTDSEEKRRKIEEEAARAKLAAQEKEFMLAQQQLELEQAQNKALLQQEALQARIATLKAQANAAQAQANLASVEADPQANPQQILAAQLQLEAAQKSVSTSQLTEQFIQERIKQQSQLDQLEREQLLDRQGRDRLSAEADLAELTESTKDDQDIQRRALQQARRRTQETAQPSSSQFNQLIQQFNDLFQGAQLPTVQSANAGRVTTATVSDEATRAALTTMPSADEIGVAVAGALSDTGERSVILQPTINNTFQQRPSQKDVRDVEQATLRTMKNVLDLAAQQE</sequence>
<evidence type="ECO:0008006" key="4">
    <source>
        <dbReference type="Google" id="ProtNLM"/>
    </source>
</evidence>